<keyword evidence="2" id="KW-1185">Reference proteome</keyword>
<proteinExistence type="predicted"/>
<name>A0ACC2BIN5_DIPCM</name>
<reference evidence="2" key="1">
    <citation type="journal article" date="2024" name="Proc. Natl. Acad. Sci. U.S.A.">
        <title>Extraordinary preservation of gene collinearity over three hundred million years revealed in homosporous lycophytes.</title>
        <authorList>
            <person name="Li C."/>
            <person name="Wickell D."/>
            <person name="Kuo L.Y."/>
            <person name="Chen X."/>
            <person name="Nie B."/>
            <person name="Liao X."/>
            <person name="Peng D."/>
            <person name="Ji J."/>
            <person name="Jenkins J."/>
            <person name="Williams M."/>
            <person name="Shu S."/>
            <person name="Plott C."/>
            <person name="Barry K."/>
            <person name="Rajasekar S."/>
            <person name="Grimwood J."/>
            <person name="Han X."/>
            <person name="Sun S."/>
            <person name="Hou Z."/>
            <person name="He W."/>
            <person name="Dai G."/>
            <person name="Sun C."/>
            <person name="Schmutz J."/>
            <person name="Leebens-Mack J.H."/>
            <person name="Li F.W."/>
            <person name="Wang L."/>
        </authorList>
    </citation>
    <scope>NUCLEOTIDE SEQUENCE [LARGE SCALE GENOMIC DNA]</scope>
    <source>
        <strain evidence="2">cv. PW_Plant_1</strain>
    </source>
</reference>
<comment type="caution">
    <text evidence="1">The sequence shown here is derived from an EMBL/GenBank/DDBJ whole genome shotgun (WGS) entry which is preliminary data.</text>
</comment>
<dbReference type="Proteomes" id="UP001162992">
    <property type="component" value="Chromosome 15"/>
</dbReference>
<organism evidence="1 2">
    <name type="scientific">Diphasiastrum complanatum</name>
    <name type="common">Issler's clubmoss</name>
    <name type="synonym">Lycopodium complanatum</name>
    <dbReference type="NCBI Taxonomy" id="34168"/>
    <lineage>
        <taxon>Eukaryota</taxon>
        <taxon>Viridiplantae</taxon>
        <taxon>Streptophyta</taxon>
        <taxon>Embryophyta</taxon>
        <taxon>Tracheophyta</taxon>
        <taxon>Lycopodiopsida</taxon>
        <taxon>Lycopodiales</taxon>
        <taxon>Lycopodiaceae</taxon>
        <taxon>Lycopodioideae</taxon>
        <taxon>Diphasiastrum</taxon>
    </lineage>
</organism>
<evidence type="ECO:0000313" key="2">
    <source>
        <dbReference type="Proteomes" id="UP001162992"/>
    </source>
</evidence>
<accession>A0ACC2BIN5</accession>
<sequence length="53" mass="5840">MAKVVDIAYKSVTAALGLATIIFGANLTINIYRGISWHYAQKEHKDPPAESQH</sequence>
<dbReference type="EMBL" id="CM055106">
    <property type="protein sequence ID" value="KAJ7529638.1"/>
    <property type="molecule type" value="Genomic_DNA"/>
</dbReference>
<evidence type="ECO:0000313" key="1">
    <source>
        <dbReference type="EMBL" id="KAJ7529638.1"/>
    </source>
</evidence>
<protein>
    <submittedName>
        <fullName evidence="1">Uncharacterized protein</fullName>
    </submittedName>
</protein>
<gene>
    <name evidence="1" type="ORF">O6H91_15G059600</name>
</gene>